<proteinExistence type="predicted"/>
<evidence type="ECO:0000256" key="1">
    <source>
        <dbReference type="SAM" id="MobiDB-lite"/>
    </source>
</evidence>
<protein>
    <recommendedName>
        <fullName evidence="4">Ribosome modulation factor</fullName>
    </recommendedName>
</protein>
<gene>
    <name evidence="2" type="ORF">FP2506_10921</name>
</gene>
<sequence length="75" mass="8451">MSTSAFDQGKLAYKANLPMSACEYPRGSKNRTEWMAGWTQLRRNDEGKIHPEPQAGMMTDLVRSTTRAPTHPRQG</sequence>
<name>Q0G4R2_9HYPH</name>
<dbReference type="eggNOG" id="ENOG5031P0V">
    <property type="taxonomic scope" value="Bacteria"/>
</dbReference>
<reference evidence="2 3" key="1">
    <citation type="journal article" date="2010" name="J. Bacteriol.">
        <title>Genome sequence of Fulvimarina pelagi HTCC2506T, a Mn(II)-oxidizing alphaproteobacterium possessing an aerobic anoxygenic photosynthetic gene cluster and Xanthorhodopsin.</title>
        <authorList>
            <person name="Kang I."/>
            <person name="Oh H.M."/>
            <person name="Lim S.I."/>
            <person name="Ferriera S."/>
            <person name="Giovannoni S.J."/>
            <person name="Cho J.C."/>
        </authorList>
    </citation>
    <scope>NUCLEOTIDE SEQUENCE [LARGE SCALE GENOMIC DNA]</scope>
    <source>
        <strain evidence="2 3">HTCC2506</strain>
    </source>
</reference>
<feature type="region of interest" description="Disordered" evidence="1">
    <location>
        <begin position="45"/>
        <end position="75"/>
    </location>
</feature>
<dbReference type="HOGENOM" id="CLU_2665787_0_0_5"/>
<dbReference type="NCBIfam" id="NF041886">
    <property type="entry name" value="Rmf_CrpP_fam"/>
    <property type="match status" value="1"/>
</dbReference>
<evidence type="ECO:0000313" key="3">
    <source>
        <dbReference type="Proteomes" id="UP000004310"/>
    </source>
</evidence>
<dbReference type="RefSeq" id="WP_007067326.1">
    <property type="nucleotide sequence ID" value="NZ_DS022272.1"/>
</dbReference>
<dbReference type="AlphaFoldDB" id="Q0G4R2"/>
<dbReference type="EMBL" id="AATP01000001">
    <property type="protein sequence ID" value="EAU43352.1"/>
    <property type="molecule type" value="Genomic_DNA"/>
</dbReference>
<evidence type="ECO:0000313" key="2">
    <source>
        <dbReference type="EMBL" id="EAU43352.1"/>
    </source>
</evidence>
<evidence type="ECO:0008006" key="4">
    <source>
        <dbReference type="Google" id="ProtNLM"/>
    </source>
</evidence>
<dbReference type="Proteomes" id="UP000004310">
    <property type="component" value="Unassembled WGS sequence"/>
</dbReference>
<comment type="caution">
    <text evidence="2">The sequence shown here is derived from an EMBL/GenBank/DDBJ whole genome shotgun (WGS) entry which is preliminary data.</text>
</comment>
<keyword evidence="3" id="KW-1185">Reference proteome</keyword>
<accession>Q0G4R2</accession>
<organism evidence="2 3">
    <name type="scientific">Fulvimarina pelagi HTCC2506</name>
    <dbReference type="NCBI Taxonomy" id="314231"/>
    <lineage>
        <taxon>Bacteria</taxon>
        <taxon>Pseudomonadati</taxon>
        <taxon>Pseudomonadota</taxon>
        <taxon>Alphaproteobacteria</taxon>
        <taxon>Hyphomicrobiales</taxon>
        <taxon>Aurantimonadaceae</taxon>
        <taxon>Fulvimarina</taxon>
    </lineage>
</organism>